<sequence>MLLTAKRFKVLPVRTLKIRDLTLTIIRESLEISERAPKANALSLKLNGFSTQKLPSAATLNLTARRKERNICLGPEFQAFVNVQEEIDWAALMKLTPSLSNVQ</sequence>
<evidence type="ECO:0000313" key="2">
    <source>
        <dbReference type="Proteomes" id="UP000566819"/>
    </source>
</evidence>
<dbReference type="Proteomes" id="UP000566819">
    <property type="component" value="Unassembled WGS sequence"/>
</dbReference>
<keyword evidence="2" id="KW-1185">Reference proteome</keyword>
<comment type="caution">
    <text evidence="1">The sequence shown here is derived from an EMBL/GenBank/DDBJ whole genome shotgun (WGS) entry which is preliminary data.</text>
</comment>
<evidence type="ECO:0000313" key="1">
    <source>
        <dbReference type="EMBL" id="KAF4630213.1"/>
    </source>
</evidence>
<reference evidence="1 2" key="1">
    <citation type="submission" date="2020-03" db="EMBL/GenBank/DDBJ databases">
        <title>Draft Genome Sequence of Cudoniella acicularis.</title>
        <authorList>
            <person name="Buettner E."/>
            <person name="Kellner H."/>
        </authorList>
    </citation>
    <scope>NUCLEOTIDE SEQUENCE [LARGE SCALE GENOMIC DNA]</scope>
    <source>
        <strain evidence="1 2">DSM 108380</strain>
    </source>
</reference>
<accession>A0A8H4RJK8</accession>
<dbReference type="EMBL" id="JAAMPI010000575">
    <property type="protein sequence ID" value="KAF4630213.1"/>
    <property type="molecule type" value="Genomic_DNA"/>
</dbReference>
<protein>
    <submittedName>
        <fullName evidence="1">Uncharacterized protein</fullName>
    </submittedName>
</protein>
<gene>
    <name evidence="1" type="ORF">G7Y89_g7928</name>
</gene>
<name>A0A8H4RJK8_9HELO</name>
<dbReference type="AlphaFoldDB" id="A0A8H4RJK8"/>
<organism evidence="1 2">
    <name type="scientific">Cudoniella acicularis</name>
    <dbReference type="NCBI Taxonomy" id="354080"/>
    <lineage>
        <taxon>Eukaryota</taxon>
        <taxon>Fungi</taxon>
        <taxon>Dikarya</taxon>
        <taxon>Ascomycota</taxon>
        <taxon>Pezizomycotina</taxon>
        <taxon>Leotiomycetes</taxon>
        <taxon>Helotiales</taxon>
        <taxon>Tricladiaceae</taxon>
        <taxon>Cudoniella</taxon>
    </lineage>
</organism>
<proteinExistence type="predicted"/>